<dbReference type="InterPro" id="IPR020256">
    <property type="entry name" value="Spore_coat_CotJA"/>
</dbReference>
<evidence type="ECO:0000313" key="2">
    <source>
        <dbReference type="EMBL" id="HIZ08187.1"/>
    </source>
</evidence>
<accession>A0A9D2IGH7</accession>
<organism evidence="2 3">
    <name type="scientific">Candidatus Eubacterium avistercoris</name>
    <dbReference type="NCBI Taxonomy" id="2838567"/>
    <lineage>
        <taxon>Bacteria</taxon>
        <taxon>Bacillati</taxon>
        <taxon>Bacillota</taxon>
        <taxon>Clostridia</taxon>
        <taxon>Eubacteriales</taxon>
        <taxon>Eubacteriaceae</taxon>
        <taxon>Eubacterium</taxon>
    </lineage>
</organism>
<dbReference type="Pfam" id="PF11007">
    <property type="entry name" value="CotJA"/>
    <property type="match status" value="1"/>
</dbReference>
<reference evidence="2" key="1">
    <citation type="journal article" date="2021" name="PeerJ">
        <title>Extensive microbial diversity within the chicken gut microbiome revealed by metagenomics and culture.</title>
        <authorList>
            <person name="Gilroy R."/>
            <person name="Ravi A."/>
            <person name="Getino M."/>
            <person name="Pursley I."/>
            <person name="Horton D.L."/>
            <person name="Alikhan N.F."/>
            <person name="Baker D."/>
            <person name="Gharbi K."/>
            <person name="Hall N."/>
            <person name="Watson M."/>
            <person name="Adriaenssens E.M."/>
            <person name="Foster-Nyarko E."/>
            <person name="Jarju S."/>
            <person name="Secka A."/>
            <person name="Antonio M."/>
            <person name="Oren A."/>
            <person name="Chaudhuri R.R."/>
            <person name="La Ragione R."/>
            <person name="Hildebrand F."/>
            <person name="Pallen M.J."/>
        </authorList>
    </citation>
    <scope>NUCLEOTIDE SEQUENCE</scope>
    <source>
        <strain evidence="2">CHK192-9172</strain>
    </source>
</reference>
<keyword evidence="2" id="KW-0946">Virion</keyword>
<protein>
    <submittedName>
        <fullName evidence="2">Spore coat protein CotJB</fullName>
    </submittedName>
</protein>
<evidence type="ECO:0000313" key="3">
    <source>
        <dbReference type="Proteomes" id="UP000824024"/>
    </source>
</evidence>
<keyword evidence="2" id="KW-0167">Capsid protein</keyword>
<sequence length="145" mass="16109">MDKCCTNTLAIASVPCQETDLSNLYTAEEALCNGTIFPELNLPFFITETDKKSSCGCLASGCCRDMMEIMKTGFYLDDLTLYLDTHPQDKKALALMQECLAKKQQQVCDFAKDHFVLTKNCIPQAPDKGAFAWSDGPAPWEGVYE</sequence>
<dbReference type="InterPro" id="IPR024207">
    <property type="entry name" value="CotJB_dom"/>
</dbReference>
<reference evidence="2" key="2">
    <citation type="submission" date="2021-04" db="EMBL/GenBank/DDBJ databases">
        <authorList>
            <person name="Gilroy R."/>
        </authorList>
    </citation>
    <scope>NUCLEOTIDE SEQUENCE</scope>
    <source>
        <strain evidence="2">CHK192-9172</strain>
    </source>
</reference>
<dbReference type="Proteomes" id="UP000824024">
    <property type="component" value="Unassembled WGS sequence"/>
</dbReference>
<name>A0A9D2IGH7_9FIRM</name>
<proteinExistence type="predicted"/>
<feature type="domain" description="Protein CotJB" evidence="1">
    <location>
        <begin position="66"/>
        <end position="141"/>
    </location>
</feature>
<comment type="caution">
    <text evidence="2">The sequence shown here is derived from an EMBL/GenBank/DDBJ whole genome shotgun (WGS) entry which is preliminary data.</text>
</comment>
<dbReference type="AlphaFoldDB" id="A0A9D2IGH7"/>
<evidence type="ECO:0000259" key="1">
    <source>
        <dbReference type="Pfam" id="PF12652"/>
    </source>
</evidence>
<dbReference type="EMBL" id="DXCH01000264">
    <property type="protein sequence ID" value="HIZ08187.1"/>
    <property type="molecule type" value="Genomic_DNA"/>
</dbReference>
<dbReference type="Pfam" id="PF12652">
    <property type="entry name" value="CotJB"/>
    <property type="match status" value="1"/>
</dbReference>
<gene>
    <name evidence="2" type="ORF">IAA08_09655</name>
</gene>